<organism evidence="1 2">
    <name type="scientific">Trichostrongylus colubriformis</name>
    <name type="common">Black scour worm</name>
    <dbReference type="NCBI Taxonomy" id="6319"/>
    <lineage>
        <taxon>Eukaryota</taxon>
        <taxon>Metazoa</taxon>
        <taxon>Ecdysozoa</taxon>
        <taxon>Nematoda</taxon>
        <taxon>Chromadorea</taxon>
        <taxon>Rhabditida</taxon>
        <taxon>Rhabditina</taxon>
        <taxon>Rhabditomorpha</taxon>
        <taxon>Strongyloidea</taxon>
        <taxon>Trichostrongylidae</taxon>
        <taxon>Trichostrongylus</taxon>
    </lineage>
</organism>
<feature type="non-terminal residue" evidence="1">
    <location>
        <position position="1"/>
    </location>
</feature>
<protein>
    <submittedName>
        <fullName evidence="1">Uncharacterized protein</fullName>
    </submittedName>
</protein>
<sequence>FVDEECDLPLLQTTAQRHMGSSEALLHRSRAANLPGRLTGRGRRFLHIEQFANHIS</sequence>
<proteinExistence type="predicted"/>
<evidence type="ECO:0000313" key="1">
    <source>
        <dbReference type="EMBL" id="KAK5972835.1"/>
    </source>
</evidence>
<evidence type="ECO:0000313" key="2">
    <source>
        <dbReference type="Proteomes" id="UP001331761"/>
    </source>
</evidence>
<name>A0AAN8FMV7_TRICO</name>
<dbReference type="AlphaFoldDB" id="A0AAN8FMV7"/>
<dbReference type="EMBL" id="WIXE01016221">
    <property type="protein sequence ID" value="KAK5972835.1"/>
    <property type="molecule type" value="Genomic_DNA"/>
</dbReference>
<comment type="caution">
    <text evidence="1">The sequence shown here is derived from an EMBL/GenBank/DDBJ whole genome shotgun (WGS) entry which is preliminary data.</text>
</comment>
<gene>
    <name evidence="1" type="ORF">GCK32_022461</name>
</gene>
<accession>A0AAN8FMV7</accession>
<keyword evidence="2" id="KW-1185">Reference proteome</keyword>
<dbReference type="Proteomes" id="UP001331761">
    <property type="component" value="Unassembled WGS sequence"/>
</dbReference>
<reference evidence="1 2" key="1">
    <citation type="submission" date="2019-10" db="EMBL/GenBank/DDBJ databases">
        <title>Assembly and Annotation for the nematode Trichostrongylus colubriformis.</title>
        <authorList>
            <person name="Martin J."/>
        </authorList>
    </citation>
    <scope>NUCLEOTIDE SEQUENCE [LARGE SCALE GENOMIC DNA]</scope>
    <source>
        <strain evidence="1">G859</strain>
        <tissue evidence="1">Whole worm</tissue>
    </source>
</reference>